<protein>
    <submittedName>
        <fullName evidence="1">Uncharacterized protein</fullName>
    </submittedName>
</protein>
<name>A0AAW2IQ16_9LAMI</name>
<comment type="caution">
    <text evidence="1">The sequence shown here is derived from an EMBL/GenBank/DDBJ whole genome shotgun (WGS) entry which is preliminary data.</text>
</comment>
<proteinExistence type="predicted"/>
<accession>A0AAW2IQ16</accession>
<gene>
    <name evidence="1" type="ORF">Sangu_2835300</name>
</gene>
<dbReference type="AlphaFoldDB" id="A0AAW2IQ16"/>
<evidence type="ECO:0000313" key="1">
    <source>
        <dbReference type="EMBL" id="KAL0284269.1"/>
    </source>
</evidence>
<sequence length="139" mass="16907">MFGKFDHWHENNLKVRCIVLSLMTNDIQKQYERYDDVWSIMLRMKYLYEVPDRNIRYVTIKPFFRPRMIEGLSIREHGVMMLSLVDKFKNLQADFEREEMYTDVILRSIPPSFDEFIVNYNIKVLDRSLHELINILLVL</sequence>
<reference evidence="1" key="1">
    <citation type="submission" date="2020-06" db="EMBL/GenBank/DDBJ databases">
        <authorList>
            <person name="Li T."/>
            <person name="Hu X."/>
            <person name="Zhang T."/>
            <person name="Song X."/>
            <person name="Zhang H."/>
            <person name="Dai N."/>
            <person name="Sheng W."/>
            <person name="Hou X."/>
            <person name="Wei L."/>
        </authorList>
    </citation>
    <scope>NUCLEOTIDE SEQUENCE</scope>
    <source>
        <strain evidence="1">G01</strain>
        <tissue evidence="1">Leaf</tissue>
    </source>
</reference>
<organism evidence="1">
    <name type="scientific">Sesamum angustifolium</name>
    <dbReference type="NCBI Taxonomy" id="2727405"/>
    <lineage>
        <taxon>Eukaryota</taxon>
        <taxon>Viridiplantae</taxon>
        <taxon>Streptophyta</taxon>
        <taxon>Embryophyta</taxon>
        <taxon>Tracheophyta</taxon>
        <taxon>Spermatophyta</taxon>
        <taxon>Magnoliopsida</taxon>
        <taxon>eudicotyledons</taxon>
        <taxon>Gunneridae</taxon>
        <taxon>Pentapetalae</taxon>
        <taxon>asterids</taxon>
        <taxon>lamiids</taxon>
        <taxon>Lamiales</taxon>
        <taxon>Pedaliaceae</taxon>
        <taxon>Sesamum</taxon>
    </lineage>
</organism>
<reference evidence="1" key="2">
    <citation type="journal article" date="2024" name="Plant">
        <title>Genomic evolution and insights into agronomic trait innovations of Sesamum species.</title>
        <authorList>
            <person name="Miao H."/>
            <person name="Wang L."/>
            <person name="Qu L."/>
            <person name="Liu H."/>
            <person name="Sun Y."/>
            <person name="Le M."/>
            <person name="Wang Q."/>
            <person name="Wei S."/>
            <person name="Zheng Y."/>
            <person name="Lin W."/>
            <person name="Duan Y."/>
            <person name="Cao H."/>
            <person name="Xiong S."/>
            <person name="Wang X."/>
            <person name="Wei L."/>
            <person name="Li C."/>
            <person name="Ma Q."/>
            <person name="Ju M."/>
            <person name="Zhao R."/>
            <person name="Li G."/>
            <person name="Mu C."/>
            <person name="Tian Q."/>
            <person name="Mei H."/>
            <person name="Zhang T."/>
            <person name="Gao T."/>
            <person name="Zhang H."/>
        </authorList>
    </citation>
    <scope>NUCLEOTIDE SEQUENCE</scope>
    <source>
        <strain evidence="1">G01</strain>
    </source>
</reference>
<dbReference type="Pfam" id="PF14223">
    <property type="entry name" value="Retrotran_gag_2"/>
    <property type="match status" value="1"/>
</dbReference>
<dbReference type="EMBL" id="JACGWK010001664">
    <property type="protein sequence ID" value="KAL0284269.1"/>
    <property type="molecule type" value="Genomic_DNA"/>
</dbReference>